<reference evidence="2" key="1">
    <citation type="journal article" date="2015" name="Nature">
        <title>Complex archaea that bridge the gap between prokaryotes and eukaryotes.</title>
        <authorList>
            <person name="Spang A."/>
            <person name="Saw J.H."/>
            <person name="Jorgensen S.L."/>
            <person name="Zaremba-Niedzwiedzka K."/>
            <person name="Martijn J."/>
            <person name="Lind A.E."/>
            <person name="van Eijk R."/>
            <person name="Schleper C."/>
            <person name="Guy L."/>
            <person name="Ettema T.J."/>
        </authorList>
    </citation>
    <scope>NUCLEOTIDE SEQUENCE</scope>
</reference>
<evidence type="ECO:0000313" key="2">
    <source>
        <dbReference type="EMBL" id="KKK87924.1"/>
    </source>
</evidence>
<proteinExistence type="predicted"/>
<dbReference type="AlphaFoldDB" id="A0A0F9BB91"/>
<comment type="caution">
    <text evidence="2">The sequence shown here is derived from an EMBL/GenBank/DDBJ whole genome shotgun (WGS) entry which is preliminary data.</text>
</comment>
<sequence>WFTSDKMAVVKKVHQYLESLPETGKVVSLATLLKIAEDLNDGKPLDNFKLALLYSEIPAKFKKSLNPYVSVEHNQVRFLVRVRDSDKSLQRNKLLQQIRRDMTGKLGIKPEHFKLSGMLVLYNNMVRSLFHSQILTLGFVVLALMGMFLIKKSNSQILIIIFWCVLWS</sequence>
<accession>A0A0F9BB91</accession>
<gene>
    <name evidence="2" type="ORF">LCGC14_2748370</name>
</gene>
<keyword evidence="1" id="KW-0812">Transmembrane</keyword>
<evidence type="ECO:0008006" key="3">
    <source>
        <dbReference type="Google" id="ProtNLM"/>
    </source>
</evidence>
<dbReference type="EMBL" id="LAZR01050186">
    <property type="protein sequence ID" value="KKK87924.1"/>
    <property type="molecule type" value="Genomic_DNA"/>
</dbReference>
<feature type="non-terminal residue" evidence="2">
    <location>
        <position position="1"/>
    </location>
</feature>
<keyword evidence="1" id="KW-0472">Membrane</keyword>
<evidence type="ECO:0000256" key="1">
    <source>
        <dbReference type="SAM" id="Phobius"/>
    </source>
</evidence>
<keyword evidence="1" id="KW-1133">Transmembrane helix</keyword>
<name>A0A0F9BB91_9ZZZZ</name>
<organism evidence="2">
    <name type="scientific">marine sediment metagenome</name>
    <dbReference type="NCBI Taxonomy" id="412755"/>
    <lineage>
        <taxon>unclassified sequences</taxon>
        <taxon>metagenomes</taxon>
        <taxon>ecological metagenomes</taxon>
    </lineage>
</organism>
<protein>
    <recommendedName>
        <fullName evidence="3">Membrane transport protein MMPL domain-containing protein</fullName>
    </recommendedName>
</protein>
<feature type="transmembrane region" description="Helical" evidence="1">
    <location>
        <begin position="129"/>
        <end position="150"/>
    </location>
</feature>